<dbReference type="SUPFAM" id="SSF57997">
    <property type="entry name" value="Tropomyosin"/>
    <property type="match status" value="1"/>
</dbReference>
<proteinExistence type="predicted"/>
<name>A0A9D2TR26_9FIRM</name>
<evidence type="ECO:0000313" key="2">
    <source>
        <dbReference type="Proteomes" id="UP000823922"/>
    </source>
</evidence>
<protein>
    <submittedName>
        <fullName evidence="1">Uncharacterized protein</fullName>
    </submittedName>
</protein>
<sequence>MDNQELLHAISDMMDKKLDAWIGSRFDGIDERFDTVEKRLDGMDARFDALEKRQDGMELRLEKVESYCSALRHGQNEIHKELKKLSDRVESTYNLALDAWGQSTENRNLLKASL</sequence>
<evidence type="ECO:0000313" key="1">
    <source>
        <dbReference type="EMBL" id="HJC86398.1"/>
    </source>
</evidence>
<dbReference type="Proteomes" id="UP000823922">
    <property type="component" value="Unassembled WGS sequence"/>
</dbReference>
<gene>
    <name evidence="1" type="ORF">H9926_00050</name>
</gene>
<organism evidence="1 2">
    <name type="scientific">Candidatus Eisenbergiella intestinigallinarum</name>
    <dbReference type="NCBI Taxonomy" id="2838549"/>
    <lineage>
        <taxon>Bacteria</taxon>
        <taxon>Bacillati</taxon>
        <taxon>Bacillota</taxon>
        <taxon>Clostridia</taxon>
        <taxon>Lachnospirales</taxon>
        <taxon>Lachnospiraceae</taxon>
        <taxon>Eisenbergiella</taxon>
    </lineage>
</organism>
<reference evidence="1" key="1">
    <citation type="journal article" date="2021" name="PeerJ">
        <title>Extensive microbial diversity within the chicken gut microbiome revealed by metagenomics and culture.</title>
        <authorList>
            <person name="Gilroy R."/>
            <person name="Ravi A."/>
            <person name="Getino M."/>
            <person name="Pursley I."/>
            <person name="Horton D.L."/>
            <person name="Alikhan N.F."/>
            <person name="Baker D."/>
            <person name="Gharbi K."/>
            <person name="Hall N."/>
            <person name="Watson M."/>
            <person name="Adriaenssens E.M."/>
            <person name="Foster-Nyarko E."/>
            <person name="Jarju S."/>
            <person name="Secka A."/>
            <person name="Antonio M."/>
            <person name="Oren A."/>
            <person name="Chaudhuri R.R."/>
            <person name="La Ragione R."/>
            <person name="Hildebrand F."/>
            <person name="Pallen M.J."/>
        </authorList>
    </citation>
    <scope>NUCLEOTIDE SEQUENCE</scope>
    <source>
        <strain evidence="1">ChiBcec1-1630</strain>
    </source>
</reference>
<accession>A0A9D2TR26</accession>
<comment type="caution">
    <text evidence="1">The sequence shown here is derived from an EMBL/GenBank/DDBJ whole genome shotgun (WGS) entry which is preliminary data.</text>
</comment>
<reference evidence="1" key="2">
    <citation type="submission" date="2021-04" db="EMBL/GenBank/DDBJ databases">
        <authorList>
            <person name="Gilroy R."/>
        </authorList>
    </citation>
    <scope>NUCLEOTIDE SEQUENCE</scope>
    <source>
        <strain evidence="1">ChiBcec1-1630</strain>
    </source>
</reference>
<dbReference type="Gene3D" id="3.90.20.10">
    <property type="match status" value="1"/>
</dbReference>
<dbReference type="EMBL" id="DWVS01000002">
    <property type="protein sequence ID" value="HJC86398.1"/>
    <property type="molecule type" value="Genomic_DNA"/>
</dbReference>
<dbReference type="AlphaFoldDB" id="A0A9D2TR26"/>